<organism evidence="1">
    <name type="scientific">Culex pipiens</name>
    <name type="common">House mosquito</name>
    <dbReference type="NCBI Taxonomy" id="7175"/>
    <lineage>
        <taxon>Eukaryota</taxon>
        <taxon>Metazoa</taxon>
        <taxon>Ecdysozoa</taxon>
        <taxon>Arthropoda</taxon>
        <taxon>Hexapoda</taxon>
        <taxon>Insecta</taxon>
        <taxon>Pterygota</taxon>
        <taxon>Neoptera</taxon>
        <taxon>Endopterygota</taxon>
        <taxon>Diptera</taxon>
        <taxon>Nematocera</taxon>
        <taxon>Culicoidea</taxon>
        <taxon>Culicidae</taxon>
        <taxon>Culicinae</taxon>
        <taxon>Culicini</taxon>
        <taxon>Culex</taxon>
        <taxon>Culex</taxon>
    </lineage>
</organism>
<protein>
    <submittedName>
        <fullName evidence="1">(northern house mosquito) hypothetical protein</fullName>
    </submittedName>
</protein>
<reference evidence="1" key="1">
    <citation type="submission" date="2021-05" db="EMBL/GenBank/DDBJ databases">
        <authorList>
            <person name="Alioto T."/>
            <person name="Alioto T."/>
            <person name="Gomez Garrido J."/>
        </authorList>
    </citation>
    <scope>NUCLEOTIDE SEQUENCE</scope>
</reference>
<dbReference type="EMBL" id="HBUE01240166">
    <property type="protein sequence ID" value="CAG6549132.1"/>
    <property type="molecule type" value="Transcribed_RNA"/>
</dbReference>
<proteinExistence type="predicted"/>
<name>A0A8D8IBZ7_CULPI</name>
<dbReference type="EMBL" id="HBUE01347160">
    <property type="protein sequence ID" value="CAG6601361.1"/>
    <property type="molecule type" value="Transcribed_RNA"/>
</dbReference>
<accession>A0A8D8IBZ7</accession>
<sequence>MLLHIPRWRHPFSALRAPTVKLQFFSLGQKVENYCFPQVFPLKCQSLNRRRNLARSGHPIGHPKLQSDLKHRLNIYRYATPLLGLATLPPRQNYTWWQFTDSNGVNVPVNRSKVLCSSRTQLREIPENYDGESELRNDEAEVCLAVHGG</sequence>
<evidence type="ECO:0000313" key="1">
    <source>
        <dbReference type="EMBL" id="CAG6549132.1"/>
    </source>
</evidence>
<dbReference type="AlphaFoldDB" id="A0A8D8IBZ7"/>